<comment type="caution">
    <text evidence="2">The sequence shown here is derived from an EMBL/GenBank/DDBJ whole genome shotgun (WGS) entry which is preliminary data.</text>
</comment>
<evidence type="ECO:0000313" key="2">
    <source>
        <dbReference type="EMBL" id="MBP0441058.1"/>
    </source>
</evidence>
<feature type="transmembrane region" description="Helical" evidence="1">
    <location>
        <begin position="51"/>
        <end position="70"/>
    </location>
</feature>
<keyword evidence="3" id="KW-1185">Reference proteome</keyword>
<dbReference type="Proteomes" id="UP000666240">
    <property type="component" value="Unassembled WGS sequence"/>
</dbReference>
<accession>A0A8J7R4J8</accession>
<keyword evidence="1" id="KW-0472">Membrane</keyword>
<reference evidence="2" key="1">
    <citation type="submission" date="2021-03" db="EMBL/GenBank/DDBJ databases">
        <title>Genome sequencing and assembly of Tianweitania sediminis.</title>
        <authorList>
            <person name="Chhetri G."/>
        </authorList>
    </citation>
    <scope>NUCLEOTIDE SEQUENCE</scope>
    <source>
        <strain evidence="2">Z8</strain>
    </source>
</reference>
<feature type="non-terminal residue" evidence="2">
    <location>
        <position position="1"/>
    </location>
</feature>
<name>A0A8J7R4J8_9HYPH</name>
<gene>
    <name evidence="2" type="ORF">J5Y06_20615</name>
</gene>
<evidence type="ECO:0000256" key="1">
    <source>
        <dbReference type="SAM" id="Phobius"/>
    </source>
</evidence>
<dbReference type="EMBL" id="JAGIYY010000011">
    <property type="protein sequence ID" value="MBP0441058.1"/>
    <property type="molecule type" value="Genomic_DNA"/>
</dbReference>
<keyword evidence="1" id="KW-1133">Transmembrane helix</keyword>
<dbReference type="AlphaFoldDB" id="A0A8J7R4J8"/>
<proteinExistence type="predicted"/>
<organism evidence="2 3">
    <name type="scientific">Tianweitania sediminis</name>
    <dbReference type="NCBI Taxonomy" id="1502156"/>
    <lineage>
        <taxon>Bacteria</taxon>
        <taxon>Pseudomonadati</taxon>
        <taxon>Pseudomonadota</taxon>
        <taxon>Alphaproteobacteria</taxon>
        <taxon>Hyphomicrobiales</taxon>
        <taxon>Phyllobacteriaceae</taxon>
        <taxon>Tianweitania</taxon>
    </lineage>
</organism>
<dbReference type="RefSeq" id="WP_209337092.1">
    <property type="nucleotide sequence ID" value="NZ_JAGIYY010000011.1"/>
</dbReference>
<feature type="transmembrane region" description="Helical" evidence="1">
    <location>
        <begin position="117"/>
        <end position="136"/>
    </location>
</feature>
<sequence length="142" mass="15634">CDDFDPAERSVRGFGHSLTHRRMPMPYQLCRVSGQNGVRSNSTDFHPDRMIIYHWSSFAISATAAVESFTALATFKAYYTGSLWVYGLVIVALGAMGSAVQNTGASLMAWTFGAGPMLSNLVLFLMLIFALALIVLEHHRKT</sequence>
<keyword evidence="1" id="KW-0812">Transmembrane</keyword>
<evidence type="ECO:0000313" key="3">
    <source>
        <dbReference type="Proteomes" id="UP000666240"/>
    </source>
</evidence>
<protein>
    <submittedName>
        <fullName evidence="2">Uncharacterized protein</fullName>
    </submittedName>
</protein>
<feature type="transmembrane region" description="Helical" evidence="1">
    <location>
        <begin position="77"/>
        <end position="97"/>
    </location>
</feature>